<dbReference type="PANTHER" id="PTHR24014">
    <property type="entry name" value="2-OXOGLUTARATE AND IRON-DEPENDENT OXYGENASE DOMAIN-CONTAINING PROTEIN 2"/>
    <property type="match status" value="1"/>
</dbReference>
<keyword evidence="4" id="KW-0223">Dioxygenase</keyword>
<name>A0A813GXG3_POLGL</name>
<dbReference type="GO" id="GO:0016705">
    <property type="term" value="F:oxidoreductase activity, acting on paired donors, with incorporation or reduction of molecular oxygen"/>
    <property type="evidence" value="ECO:0007669"/>
    <property type="project" value="InterPro"/>
</dbReference>
<dbReference type="OrthoDB" id="413769at2759"/>
<dbReference type="PROSITE" id="PS51257">
    <property type="entry name" value="PROKAR_LIPOPROTEIN"/>
    <property type="match status" value="1"/>
</dbReference>
<keyword evidence="5" id="KW-0560">Oxidoreductase</keyword>
<evidence type="ECO:0000256" key="2">
    <source>
        <dbReference type="ARBA" id="ARBA00022723"/>
    </source>
</evidence>
<sequence length="374" mass="41287">MEARLLPHHPICLPRSAPLLPTSVGCVAAARTLPRKPCRPPPVATGGLAAIAVACFLDRVSRRRRRIRGRVFRGLSPEAEAYLAEALHPELFKTKKVEEWLEPEVLRALSRWRESGDASLVDLELLPGIRVEAPGVISFALLRPSVCASLLAEARHYSEGGFPAELPNSMNREGVILNDIGLRPVFTILLRKHLAGIAARLLGNDSERATHLGGVPLGTENWGGSTLNDHHTFIVRYKPQGDRGLAMHVDECDITFNVGLSGGDSFVGGDLAFCGMFGDPTYRRLHHTYRHEVGRCVVHAGKRRHGVTDVEEGERASLVLWTKSLLFRGTQEYKDKCGDIVAGRKPLPEEMGPPDPICLSLTHDRDYLRWSHLL</sequence>
<dbReference type="OMA" id="HANLFED"/>
<evidence type="ECO:0000256" key="4">
    <source>
        <dbReference type="ARBA" id="ARBA00022964"/>
    </source>
</evidence>
<keyword evidence="2" id="KW-0479">Metal-binding</keyword>
<evidence type="ECO:0000256" key="5">
    <source>
        <dbReference type="ARBA" id="ARBA00023002"/>
    </source>
</evidence>
<evidence type="ECO:0000256" key="6">
    <source>
        <dbReference type="ARBA" id="ARBA00023004"/>
    </source>
</evidence>
<dbReference type="InterPro" id="IPR005123">
    <property type="entry name" value="Oxoglu/Fe-dep_dioxygenase_dom"/>
</dbReference>
<comment type="cofactor">
    <cofactor evidence="1">
        <name>L-ascorbate</name>
        <dbReference type="ChEBI" id="CHEBI:38290"/>
    </cofactor>
</comment>
<dbReference type="Pfam" id="PF25238">
    <property type="entry name" value="OGFOD2-like"/>
    <property type="match status" value="1"/>
</dbReference>
<organism evidence="8 9">
    <name type="scientific">Polarella glacialis</name>
    <name type="common">Dinoflagellate</name>
    <dbReference type="NCBI Taxonomy" id="89957"/>
    <lineage>
        <taxon>Eukaryota</taxon>
        <taxon>Sar</taxon>
        <taxon>Alveolata</taxon>
        <taxon>Dinophyceae</taxon>
        <taxon>Suessiales</taxon>
        <taxon>Suessiaceae</taxon>
        <taxon>Polarella</taxon>
    </lineage>
</organism>
<dbReference type="GO" id="GO:0005506">
    <property type="term" value="F:iron ion binding"/>
    <property type="evidence" value="ECO:0007669"/>
    <property type="project" value="InterPro"/>
</dbReference>
<dbReference type="AlphaFoldDB" id="A0A813GXG3"/>
<dbReference type="EMBL" id="CAJNNV010029754">
    <property type="protein sequence ID" value="CAE8629967.1"/>
    <property type="molecule type" value="Genomic_DNA"/>
</dbReference>
<dbReference type="InterPro" id="IPR006620">
    <property type="entry name" value="Pro_4_hyd_alph"/>
</dbReference>
<proteinExistence type="predicted"/>
<dbReference type="GO" id="GO:0031418">
    <property type="term" value="F:L-ascorbic acid binding"/>
    <property type="evidence" value="ECO:0007669"/>
    <property type="project" value="UniProtKB-KW"/>
</dbReference>
<evidence type="ECO:0000313" key="8">
    <source>
        <dbReference type="EMBL" id="CAE8629967.1"/>
    </source>
</evidence>
<dbReference type="PANTHER" id="PTHR24014:SF4">
    <property type="entry name" value="2-OXOGLUTARATE AND IRON-DEPENDENT OXYGENASE DOMAIN-CONTAINING PROTEIN 2"/>
    <property type="match status" value="1"/>
</dbReference>
<accession>A0A813GXG3</accession>
<dbReference type="Gene3D" id="2.60.120.620">
    <property type="entry name" value="q2cbj1_9rhob like domain"/>
    <property type="match status" value="1"/>
</dbReference>
<evidence type="ECO:0000256" key="3">
    <source>
        <dbReference type="ARBA" id="ARBA00022896"/>
    </source>
</evidence>
<comment type="caution">
    <text evidence="8">The sequence shown here is derived from an EMBL/GenBank/DDBJ whole genome shotgun (WGS) entry which is preliminary data.</text>
</comment>
<evidence type="ECO:0000313" key="9">
    <source>
        <dbReference type="Proteomes" id="UP000654075"/>
    </source>
</evidence>
<protein>
    <recommendedName>
        <fullName evidence="7">Fe2OG dioxygenase domain-containing protein</fullName>
    </recommendedName>
</protein>
<evidence type="ECO:0000256" key="1">
    <source>
        <dbReference type="ARBA" id="ARBA00001961"/>
    </source>
</evidence>
<dbReference type="PROSITE" id="PS51471">
    <property type="entry name" value="FE2OG_OXY"/>
    <property type="match status" value="1"/>
</dbReference>
<feature type="domain" description="Fe2OG dioxygenase" evidence="7">
    <location>
        <begin position="228"/>
        <end position="324"/>
    </location>
</feature>
<gene>
    <name evidence="8" type="ORF">PGLA1383_LOCUS46367</name>
</gene>
<dbReference type="SMART" id="SM00702">
    <property type="entry name" value="P4Hc"/>
    <property type="match status" value="1"/>
</dbReference>
<evidence type="ECO:0000259" key="7">
    <source>
        <dbReference type="PROSITE" id="PS51471"/>
    </source>
</evidence>
<dbReference type="Proteomes" id="UP000654075">
    <property type="component" value="Unassembled WGS sequence"/>
</dbReference>
<keyword evidence="6" id="KW-0408">Iron</keyword>
<dbReference type="GO" id="GO:0051213">
    <property type="term" value="F:dioxygenase activity"/>
    <property type="evidence" value="ECO:0007669"/>
    <property type="project" value="UniProtKB-KW"/>
</dbReference>
<reference evidence="8" key="1">
    <citation type="submission" date="2021-02" db="EMBL/GenBank/DDBJ databases">
        <authorList>
            <person name="Dougan E. K."/>
            <person name="Rhodes N."/>
            <person name="Thang M."/>
            <person name="Chan C."/>
        </authorList>
    </citation>
    <scope>NUCLEOTIDE SEQUENCE</scope>
</reference>
<keyword evidence="9" id="KW-1185">Reference proteome</keyword>
<keyword evidence="3" id="KW-0847">Vitamin C</keyword>